<reference evidence="3" key="1">
    <citation type="submission" date="2021-02" db="EMBL/GenBank/DDBJ databases">
        <authorList>
            <person name="Dougan E. K."/>
            <person name="Rhodes N."/>
            <person name="Thang M."/>
            <person name="Chan C."/>
        </authorList>
    </citation>
    <scope>NUCLEOTIDE SEQUENCE</scope>
</reference>
<name>A0A812P6T7_9DINO</name>
<dbReference type="EMBL" id="CAJNJA010014294">
    <property type="protein sequence ID" value="CAE7339548.1"/>
    <property type="molecule type" value="Genomic_DNA"/>
</dbReference>
<accession>A0A812P6T7</accession>
<gene>
    <name evidence="3" type="ORF">SNEC2469_LOCUS8726</name>
</gene>
<evidence type="ECO:0000256" key="1">
    <source>
        <dbReference type="SAM" id="MobiDB-lite"/>
    </source>
</evidence>
<dbReference type="Proteomes" id="UP000601435">
    <property type="component" value="Unassembled WGS sequence"/>
</dbReference>
<keyword evidence="2" id="KW-0472">Membrane</keyword>
<feature type="transmembrane region" description="Helical" evidence="2">
    <location>
        <begin position="78"/>
        <end position="99"/>
    </location>
</feature>
<evidence type="ECO:0000256" key="2">
    <source>
        <dbReference type="SAM" id="Phobius"/>
    </source>
</evidence>
<feature type="region of interest" description="Disordered" evidence="1">
    <location>
        <begin position="1"/>
        <end position="22"/>
    </location>
</feature>
<protein>
    <submittedName>
        <fullName evidence="3">Uncharacterized protein</fullName>
    </submittedName>
</protein>
<sequence length="1418" mass="153351">TVQAHARGANARLEATPSSNIDDGVRKNHFPGTPLNAKIVPLVSDAKLMTGIEATFAMVSFLMNVAQFTLPFCFVRVGWFAVFLMVLAGWLCMHTALMLQEALVALTKEGIRFPEYSDLAAVAVGPVFAAWAQLVALAELAAYGSNCTINLGLPESSTSSFELVDLSPAPGPFRISVGRQVVLRQSTVLRSVLSSPLRALCGSEVEALVESPNHSEPVGLSNRIYCITAARGLESPTAVTRLSLASFVMGAPCPTASPQRRRLGCTLPEQAWTSRRPDGPPFFAIGGIRPVYLAVAPWGHRGPSDMRLLCCDEAWRRVCALPYLGYLPAEALQSGMENEALEIEAQAVRLAPSGDWIAPLAHESIGALIVDLSADLAATLDTPDLTAIGGVPFSAEEPGLFPLASDVLQQAADFLGEARSGYQTAVEDVVPAQRPKPKAKRVTVATLAQGPAACALRRQLPEAAPQGLFGANATSTSVRGALVQRMNPTGLVDPDFATMVRYFERYGGYGKQRSTEACADLLALLQLTIDQANIDQGDMTLAWWITVAVSYLKEVEAIGRDSFEEAAEGCRLGSKAGRRSQAVLRDGQKLHACARLGGSELQPGRKGLQLAARHAEVLSFLSESGLQDDCYLGRLVPHHAANFVPHRPGGPEELRPYRDIDPDRVALSGRGSWDIAEHLHPSLLLPFLEPKTLQTFVPPLAAGPSFSGDKAHQVLGLLRKWDDLGLLRLVPGPVEETALLLAGYQLVRLSCPRWSHSLYGSCVDRKDFYRQAAVTSTNAVVHGAFKSLFQGDHAGVEFACSGHEGLLRAAGVLGPLVSSSEELLRKAKQAYAREHVEGSDSKDIFSQRVFTVAGAQVDSSSPTVRSGNCLVGLPAHRRLALAHASLAVASGRHISEELGSVLSGCWVTALLYRRCLMTAIGPLFSVGKKTPDAGGSYLQPLGTAPRQDLVLLSALAPVMVSNVAAPVSCEVGCSDASLARGAVCSTRVRQDVAEHLWQSSGQKGWYTRLQKQASGDHEDFEEESQLPEAEAQPEPVPAWPLAMNYDFLEVRTGGPWASSFLPQGLAAGPVIDARASSFFRVADLPCLEWICWLLQDSKLLCAALALLLVATRCCVPAVLLQPALTKAQRFRLPYQVARLPATALVLAFSWVAEGTVEHLLGRTRRVASDLTLQRQSRQGGGQVEANSQRAEIGNREQAGAENRAYLLSLFSNWLAAAGVALDDLLDSDKASAETVNAWVTCYGRMLFESGRTYWHYSELINSITARKPILKRSMQASWDLAFSWMALEPATHHVAMPAVVLLSMLATCLHWGWLAEAWGGLLRVGEATAMTRANLVLPQDVLLSERYILARIEEPKTRMRMARHQAAKIEQSDLVVTSPRRRSSGHAARSRWASHRVMEIYIQEVMACFTATLEQVIE</sequence>
<feature type="non-terminal residue" evidence="3">
    <location>
        <position position="1418"/>
    </location>
</feature>
<keyword evidence="2" id="KW-0812">Transmembrane</keyword>
<evidence type="ECO:0000313" key="3">
    <source>
        <dbReference type="EMBL" id="CAE7339548.1"/>
    </source>
</evidence>
<keyword evidence="4" id="KW-1185">Reference proteome</keyword>
<feature type="non-terminal residue" evidence="3">
    <location>
        <position position="1"/>
    </location>
</feature>
<proteinExistence type="predicted"/>
<evidence type="ECO:0000313" key="4">
    <source>
        <dbReference type="Proteomes" id="UP000601435"/>
    </source>
</evidence>
<comment type="caution">
    <text evidence="3">The sequence shown here is derived from an EMBL/GenBank/DDBJ whole genome shotgun (WGS) entry which is preliminary data.</text>
</comment>
<organism evidence="3 4">
    <name type="scientific">Symbiodinium necroappetens</name>
    <dbReference type="NCBI Taxonomy" id="1628268"/>
    <lineage>
        <taxon>Eukaryota</taxon>
        <taxon>Sar</taxon>
        <taxon>Alveolata</taxon>
        <taxon>Dinophyceae</taxon>
        <taxon>Suessiales</taxon>
        <taxon>Symbiodiniaceae</taxon>
        <taxon>Symbiodinium</taxon>
    </lineage>
</organism>
<keyword evidence="2" id="KW-1133">Transmembrane helix</keyword>
<dbReference type="OrthoDB" id="436823at2759"/>